<feature type="compositionally biased region" description="Basic residues" evidence="1">
    <location>
        <begin position="181"/>
        <end position="191"/>
    </location>
</feature>
<proteinExistence type="predicted"/>
<protein>
    <recommendedName>
        <fullName evidence="4">Tyrosine protein kinase</fullName>
    </recommendedName>
</protein>
<dbReference type="Proteomes" id="UP000812277">
    <property type="component" value="Unassembled WGS sequence"/>
</dbReference>
<dbReference type="EMBL" id="JAHZIJ010000004">
    <property type="protein sequence ID" value="MBW7474847.1"/>
    <property type="molecule type" value="Genomic_DNA"/>
</dbReference>
<organism evidence="2 3">
    <name type="scientific">Paenibacillus oenotherae</name>
    <dbReference type="NCBI Taxonomy" id="1435645"/>
    <lineage>
        <taxon>Bacteria</taxon>
        <taxon>Bacillati</taxon>
        <taxon>Bacillota</taxon>
        <taxon>Bacilli</taxon>
        <taxon>Bacillales</taxon>
        <taxon>Paenibacillaceae</taxon>
        <taxon>Paenibacillus</taxon>
    </lineage>
</organism>
<accession>A0ABS7D4I2</accession>
<feature type="region of interest" description="Disordered" evidence="1">
    <location>
        <begin position="150"/>
        <end position="191"/>
    </location>
</feature>
<evidence type="ECO:0000256" key="1">
    <source>
        <dbReference type="SAM" id="MobiDB-lite"/>
    </source>
</evidence>
<keyword evidence="3" id="KW-1185">Reference proteome</keyword>
<comment type="caution">
    <text evidence="2">The sequence shown here is derived from an EMBL/GenBank/DDBJ whole genome shotgun (WGS) entry which is preliminary data.</text>
</comment>
<dbReference type="RefSeq" id="WP_219872077.1">
    <property type="nucleotide sequence ID" value="NZ_JAHZIJ010000004.1"/>
</dbReference>
<evidence type="ECO:0000313" key="3">
    <source>
        <dbReference type="Proteomes" id="UP000812277"/>
    </source>
</evidence>
<sequence>MKYRYDPYMRRSEPPLAHYRQSENPFPGISISEPFFNSGGSSTGSGLPTPFDSSQLQSSTPSIIIQPATTPINLLPSAPTQAGELVETAKESGGFSFGNSLNDIKGFVDRIGGIDGIVNTMTKVQKVVNSVSQMAPLIKVLAGSFGKKGDSAAIAEDDTDGLAAPPRRKKRRRTGSGAKAGQRRRTRPRKR</sequence>
<reference evidence="2 3" key="1">
    <citation type="submission" date="2021-07" db="EMBL/GenBank/DDBJ databases">
        <title>Paenibacillus radiodurans sp. nov., isolated from the southeastern edge of Tengger Desert.</title>
        <authorList>
            <person name="Zhang G."/>
        </authorList>
    </citation>
    <scope>NUCLEOTIDE SEQUENCE [LARGE SCALE GENOMIC DNA]</scope>
    <source>
        <strain evidence="2 3">DT7-4</strain>
    </source>
</reference>
<feature type="region of interest" description="Disordered" evidence="1">
    <location>
        <begin position="32"/>
        <end position="53"/>
    </location>
</feature>
<evidence type="ECO:0008006" key="4">
    <source>
        <dbReference type="Google" id="ProtNLM"/>
    </source>
</evidence>
<gene>
    <name evidence="2" type="ORF">K0T92_08830</name>
</gene>
<name>A0ABS7D4I2_9BACL</name>
<evidence type="ECO:0000313" key="2">
    <source>
        <dbReference type="EMBL" id="MBW7474847.1"/>
    </source>
</evidence>